<comment type="subcellular location">
    <subcellularLocation>
        <location evidence="1">Cytoplasm</location>
    </subcellularLocation>
</comment>
<feature type="region of interest" description="Disordered" evidence="6">
    <location>
        <begin position="441"/>
        <end position="461"/>
    </location>
</feature>
<evidence type="ECO:0000256" key="4">
    <source>
        <dbReference type="ARBA" id="ARBA00022737"/>
    </source>
</evidence>
<feature type="repeat" description="WD" evidence="5">
    <location>
        <begin position="54"/>
        <end position="85"/>
    </location>
</feature>
<dbReference type="CDD" id="cd00200">
    <property type="entry name" value="WD40"/>
    <property type="match status" value="1"/>
</dbReference>
<feature type="repeat" description="WD" evidence="5">
    <location>
        <begin position="175"/>
        <end position="205"/>
    </location>
</feature>
<evidence type="ECO:0000259" key="8">
    <source>
        <dbReference type="PROSITE" id="PS51396"/>
    </source>
</evidence>
<evidence type="ECO:0000313" key="10">
    <source>
        <dbReference type="Proteomes" id="UP001140217"/>
    </source>
</evidence>
<evidence type="ECO:0000259" key="7">
    <source>
        <dbReference type="PROSITE" id="PS51394"/>
    </source>
</evidence>
<dbReference type="PANTHER" id="PTHR19849:SF0">
    <property type="entry name" value="PHOSPHOLIPASE A-2-ACTIVATING PROTEIN"/>
    <property type="match status" value="1"/>
</dbReference>
<dbReference type="OrthoDB" id="10265988at2759"/>
<dbReference type="Pfam" id="PF00400">
    <property type="entry name" value="WD40"/>
    <property type="match status" value="7"/>
</dbReference>
<dbReference type="InterPro" id="IPR013535">
    <property type="entry name" value="PUL_dom"/>
</dbReference>
<keyword evidence="2" id="KW-0963">Cytoplasm</keyword>
<evidence type="ECO:0000256" key="6">
    <source>
        <dbReference type="SAM" id="MobiDB-lite"/>
    </source>
</evidence>
<dbReference type="GO" id="GO:0043130">
    <property type="term" value="F:ubiquitin binding"/>
    <property type="evidence" value="ECO:0007669"/>
    <property type="project" value="TreeGrafter"/>
</dbReference>
<protein>
    <submittedName>
        <fullName evidence="9">WD repeat protein Lub1</fullName>
    </submittedName>
</protein>
<dbReference type="PROSITE" id="PS50294">
    <property type="entry name" value="WD_REPEATS_REGION"/>
    <property type="match status" value="4"/>
</dbReference>
<reference evidence="9" key="1">
    <citation type="submission" date="2022-07" db="EMBL/GenBank/DDBJ databases">
        <title>Phylogenomic reconstructions and comparative analyses of Kickxellomycotina fungi.</title>
        <authorList>
            <person name="Reynolds N.K."/>
            <person name="Stajich J.E."/>
            <person name="Barry K."/>
            <person name="Grigoriev I.V."/>
            <person name="Crous P."/>
            <person name="Smith M.E."/>
        </authorList>
    </citation>
    <scope>NUCLEOTIDE SEQUENCE</scope>
    <source>
        <strain evidence="9">NBRC 105414</strain>
    </source>
</reference>
<dbReference type="GO" id="GO:0043161">
    <property type="term" value="P:proteasome-mediated ubiquitin-dependent protein catabolic process"/>
    <property type="evidence" value="ECO:0007669"/>
    <property type="project" value="TreeGrafter"/>
</dbReference>
<dbReference type="Gene3D" id="3.10.20.870">
    <property type="entry name" value="PFU (PLAA family ubiquitin binding), C-terminal domain"/>
    <property type="match status" value="1"/>
</dbReference>
<keyword evidence="4" id="KW-0677">Repeat</keyword>
<keyword evidence="10" id="KW-1185">Reference proteome</keyword>
<dbReference type="Pfam" id="PF09070">
    <property type="entry name" value="PFU"/>
    <property type="match status" value="1"/>
</dbReference>
<dbReference type="PRINTS" id="PR00320">
    <property type="entry name" value="GPROTEINBRPT"/>
</dbReference>
<dbReference type="PROSITE" id="PS50082">
    <property type="entry name" value="WD_REPEATS_2"/>
    <property type="match status" value="4"/>
</dbReference>
<proteinExistence type="predicted"/>
<accession>A0A9W8LHF5</accession>
<evidence type="ECO:0000256" key="1">
    <source>
        <dbReference type="ARBA" id="ARBA00004496"/>
    </source>
</evidence>
<dbReference type="GO" id="GO:0010992">
    <property type="term" value="P:ubiquitin recycling"/>
    <property type="evidence" value="ECO:0007669"/>
    <property type="project" value="TreeGrafter"/>
</dbReference>
<dbReference type="InterPro" id="IPR001680">
    <property type="entry name" value="WD40_rpt"/>
</dbReference>
<dbReference type="Pfam" id="PF08324">
    <property type="entry name" value="PUL"/>
    <property type="match status" value="1"/>
</dbReference>
<dbReference type="GO" id="GO:0005737">
    <property type="term" value="C:cytoplasm"/>
    <property type="evidence" value="ECO:0007669"/>
    <property type="project" value="UniProtKB-SubCell"/>
</dbReference>
<gene>
    <name evidence="9" type="primary">lub1</name>
    <name evidence="9" type="ORF">H4R18_002630</name>
</gene>
<dbReference type="EMBL" id="JANBUL010000091">
    <property type="protein sequence ID" value="KAJ2781821.1"/>
    <property type="molecule type" value="Genomic_DNA"/>
</dbReference>
<dbReference type="InterPro" id="IPR015155">
    <property type="entry name" value="PFU"/>
</dbReference>
<comment type="caution">
    <text evidence="9">The sequence shown here is derived from an EMBL/GenBank/DDBJ whole genome shotgun (WGS) entry which is preliminary data.</text>
</comment>
<keyword evidence="3 5" id="KW-0853">WD repeat</keyword>
<evidence type="ECO:0000313" key="9">
    <source>
        <dbReference type="EMBL" id="KAJ2781821.1"/>
    </source>
</evidence>
<dbReference type="PROSITE" id="PS51396">
    <property type="entry name" value="PUL"/>
    <property type="match status" value="1"/>
</dbReference>
<feature type="repeat" description="WD" evidence="5">
    <location>
        <begin position="215"/>
        <end position="245"/>
    </location>
</feature>
<dbReference type="InterPro" id="IPR011989">
    <property type="entry name" value="ARM-like"/>
</dbReference>
<evidence type="ECO:0000256" key="2">
    <source>
        <dbReference type="ARBA" id="ARBA00022490"/>
    </source>
</evidence>
<evidence type="ECO:0000256" key="5">
    <source>
        <dbReference type="PROSITE-ProRule" id="PRU00221"/>
    </source>
</evidence>
<dbReference type="SMART" id="SM00320">
    <property type="entry name" value="WD40"/>
    <property type="match status" value="7"/>
</dbReference>
<feature type="repeat" description="WD" evidence="5">
    <location>
        <begin position="94"/>
        <end position="135"/>
    </location>
</feature>
<sequence>MASYRLSAELAGHAADVRGVACQGSDVVVSVSRDGTGRIWRRAAGGGFDEAGVLAGHEGFVTAVAALGDGSVATGAADGVVRLWDAAGAAAGRLEGHTGNVCALTASADGRVVVSGSWDGTARVWDAAAGTCRHTLAGHGQAVWAVLVLGDGSVVTGAADRRIRRWVDGRLAQTYDGHADCVRALAATADGGFASASNDGTVRVWGVDGTCRAELHGHTAFVYALAALPDGALVSGGEDRSVRVWRGGRLAHTILVPATSVWAVAALPNGDVACGASDGRVRIFTLSAARAAPAAAIEALERANAAFALSARTMGGLDTAKLPGPERLERPGDRDQQVIMVRDGTAVTAHQWAQDQARWLKVGEVVDAVGQAQKQLFDGREYDYVFDVDIQDGAPPLKLPYNASENPYAAAQRFLERNELPIGHLDTVVDFITRNTAGVALGPDGAPPHADPFTGASRYIPGPPASASASASASAAQPAAGDPFTGASRYVPVAAAAAPAAGGYVPPSDFVLSRRGNGAAIVAKLAEFNDQLAPGSGKLSADQMLLVRGLAGLGGDAPVSVSEAAYAALAAAAERWPEAMRFPALDLVRLAAADSAVPVAHAAAAAGGFAAWIGAASGLLALPPAPSPAAQVNAMMGARALANACATAAGADAVWAARAAVLAGVDGAWARIANKNLATALATLLLNLAILAARRADDDAGLDVLAPASRFLAHSDNPDAQLRLLSVFGVLAARFPLCKDSARVLGDETIVALAIQGKTPAVRQAAKEIEALLVGQRP</sequence>
<feature type="domain" description="PFU" evidence="7">
    <location>
        <begin position="351"/>
        <end position="446"/>
    </location>
</feature>
<dbReference type="GO" id="GO:0005634">
    <property type="term" value="C:nucleus"/>
    <property type="evidence" value="ECO:0007669"/>
    <property type="project" value="TreeGrafter"/>
</dbReference>
<dbReference type="Gene3D" id="1.25.10.10">
    <property type="entry name" value="Leucine-rich Repeat Variant"/>
    <property type="match status" value="1"/>
</dbReference>
<dbReference type="InterPro" id="IPR015943">
    <property type="entry name" value="WD40/YVTN_repeat-like_dom_sf"/>
</dbReference>
<dbReference type="InterPro" id="IPR020472">
    <property type="entry name" value="WD40_PAC1"/>
</dbReference>
<dbReference type="PANTHER" id="PTHR19849">
    <property type="entry name" value="PHOSPHOLIPASE A-2-ACTIVATING PROTEIN"/>
    <property type="match status" value="1"/>
</dbReference>
<dbReference type="SUPFAM" id="SSF50978">
    <property type="entry name" value="WD40 repeat-like"/>
    <property type="match status" value="1"/>
</dbReference>
<dbReference type="Gene3D" id="2.130.10.10">
    <property type="entry name" value="YVTN repeat-like/Quinoprotein amine dehydrogenase"/>
    <property type="match status" value="1"/>
</dbReference>
<dbReference type="InterPro" id="IPR038122">
    <property type="entry name" value="PFU_sf"/>
</dbReference>
<dbReference type="AlphaFoldDB" id="A0A9W8LHF5"/>
<organism evidence="9 10">
    <name type="scientific">Coemansia javaensis</name>
    <dbReference type="NCBI Taxonomy" id="2761396"/>
    <lineage>
        <taxon>Eukaryota</taxon>
        <taxon>Fungi</taxon>
        <taxon>Fungi incertae sedis</taxon>
        <taxon>Zoopagomycota</taxon>
        <taxon>Kickxellomycotina</taxon>
        <taxon>Kickxellomycetes</taxon>
        <taxon>Kickxellales</taxon>
        <taxon>Kickxellaceae</taxon>
        <taxon>Coemansia</taxon>
    </lineage>
</organism>
<name>A0A9W8LHF5_9FUNG</name>
<dbReference type="Proteomes" id="UP001140217">
    <property type="component" value="Unassembled WGS sequence"/>
</dbReference>
<evidence type="ECO:0000256" key="3">
    <source>
        <dbReference type="ARBA" id="ARBA00022574"/>
    </source>
</evidence>
<dbReference type="InterPro" id="IPR036322">
    <property type="entry name" value="WD40_repeat_dom_sf"/>
</dbReference>
<dbReference type="PROSITE" id="PS51394">
    <property type="entry name" value="PFU"/>
    <property type="match status" value="1"/>
</dbReference>
<feature type="domain" description="PUL" evidence="8">
    <location>
        <begin position="503"/>
        <end position="772"/>
    </location>
</feature>